<evidence type="ECO:0000313" key="4">
    <source>
        <dbReference type="Proteomes" id="UP000474296"/>
    </source>
</evidence>
<dbReference type="RefSeq" id="WP_164033512.1">
    <property type="nucleotide sequence ID" value="NZ_JAABOQ010000007.1"/>
</dbReference>
<feature type="region of interest" description="Disordered" evidence="1">
    <location>
        <begin position="265"/>
        <end position="288"/>
    </location>
</feature>
<evidence type="ECO:0000256" key="1">
    <source>
        <dbReference type="SAM" id="MobiDB-lite"/>
    </source>
</evidence>
<keyword evidence="2" id="KW-0732">Signal</keyword>
<dbReference type="NCBIfam" id="TIGR01200">
    <property type="entry name" value="GLPGLI"/>
    <property type="match status" value="1"/>
</dbReference>
<feature type="signal peptide" evidence="2">
    <location>
        <begin position="1"/>
        <end position="18"/>
    </location>
</feature>
<name>A0A6M0CYL9_9FLAO</name>
<protein>
    <submittedName>
        <fullName evidence="3">GLPGLI family protein</fullName>
    </submittedName>
</protein>
<feature type="compositionally biased region" description="Basic and acidic residues" evidence="1">
    <location>
        <begin position="265"/>
        <end position="276"/>
    </location>
</feature>
<accession>A0A6M0CYL9</accession>
<evidence type="ECO:0000256" key="2">
    <source>
        <dbReference type="SAM" id="SignalP"/>
    </source>
</evidence>
<dbReference type="Pfam" id="PF09697">
    <property type="entry name" value="Porph_ging"/>
    <property type="match status" value="1"/>
</dbReference>
<evidence type="ECO:0000313" key="3">
    <source>
        <dbReference type="EMBL" id="NER18830.1"/>
    </source>
</evidence>
<proteinExistence type="predicted"/>
<dbReference type="AlphaFoldDB" id="A0A6M0CYL9"/>
<dbReference type="Proteomes" id="UP000474296">
    <property type="component" value="Unassembled WGS sequence"/>
</dbReference>
<dbReference type="EMBL" id="JAABOQ010000007">
    <property type="protein sequence ID" value="NER18830.1"/>
    <property type="molecule type" value="Genomic_DNA"/>
</dbReference>
<feature type="chain" id="PRO_5026715878" evidence="2">
    <location>
        <begin position="19"/>
        <end position="288"/>
    </location>
</feature>
<reference evidence="3 4" key="1">
    <citation type="submission" date="2020-01" db="EMBL/GenBank/DDBJ databases">
        <title>Spongiivirga citrea KCTC 32990T.</title>
        <authorList>
            <person name="Wang G."/>
        </authorList>
    </citation>
    <scope>NUCLEOTIDE SEQUENCE [LARGE SCALE GENOMIC DNA]</scope>
    <source>
        <strain evidence="3 4">KCTC 32990</strain>
    </source>
</reference>
<sequence>MKTTITLLLAFFSVTVFSQDFQGKAYYFSKTGVDMNFGNRQLSPEMQKQIAERMKSMLEKTYILTFDKSSSTYKEEEQLDAPGSGGGGRWRGMMSSFSSANYYKEIKEGNYYDQREFFGKNFLIKDTLPKLQWKMVNETKKIGNYTCFKATAMKKVDELDWRNMRRRRGNRNRNGGEVKNDSVKKVTEEIEVPKEIEVVAWYSPEIPVSQGPGEYWGLPGLILEVQSGRTTLLCSKIVMNSKEKEILEKPSKGKEVSQQEFNDIAKQKMQEMRDQWGGRNRGGGRRGF</sequence>
<keyword evidence="4" id="KW-1185">Reference proteome</keyword>
<dbReference type="InterPro" id="IPR005901">
    <property type="entry name" value="GLPGLI"/>
</dbReference>
<comment type="caution">
    <text evidence="3">The sequence shown here is derived from an EMBL/GenBank/DDBJ whole genome shotgun (WGS) entry which is preliminary data.</text>
</comment>
<organism evidence="3 4">
    <name type="scientific">Spongiivirga citrea</name>
    <dbReference type="NCBI Taxonomy" id="1481457"/>
    <lineage>
        <taxon>Bacteria</taxon>
        <taxon>Pseudomonadati</taxon>
        <taxon>Bacteroidota</taxon>
        <taxon>Flavobacteriia</taxon>
        <taxon>Flavobacteriales</taxon>
        <taxon>Flavobacteriaceae</taxon>
        <taxon>Spongiivirga</taxon>
    </lineage>
</organism>
<gene>
    <name evidence="3" type="ORF">GWK10_16545</name>
</gene>